<comment type="caution">
    <text evidence="1">The sequence shown here is derived from an EMBL/GenBank/DDBJ whole genome shotgun (WGS) entry which is preliminary data.</text>
</comment>
<dbReference type="EMBL" id="JAYMYQ010000005">
    <property type="protein sequence ID" value="KAK7330252.1"/>
    <property type="molecule type" value="Genomic_DNA"/>
</dbReference>
<evidence type="ECO:0000313" key="2">
    <source>
        <dbReference type="Proteomes" id="UP001367508"/>
    </source>
</evidence>
<protein>
    <submittedName>
        <fullName evidence="1">Uncharacterized protein</fullName>
    </submittedName>
</protein>
<organism evidence="1 2">
    <name type="scientific">Canavalia gladiata</name>
    <name type="common">Sword bean</name>
    <name type="synonym">Dolichos gladiatus</name>
    <dbReference type="NCBI Taxonomy" id="3824"/>
    <lineage>
        <taxon>Eukaryota</taxon>
        <taxon>Viridiplantae</taxon>
        <taxon>Streptophyta</taxon>
        <taxon>Embryophyta</taxon>
        <taxon>Tracheophyta</taxon>
        <taxon>Spermatophyta</taxon>
        <taxon>Magnoliopsida</taxon>
        <taxon>eudicotyledons</taxon>
        <taxon>Gunneridae</taxon>
        <taxon>Pentapetalae</taxon>
        <taxon>rosids</taxon>
        <taxon>fabids</taxon>
        <taxon>Fabales</taxon>
        <taxon>Fabaceae</taxon>
        <taxon>Papilionoideae</taxon>
        <taxon>50 kb inversion clade</taxon>
        <taxon>NPAAA clade</taxon>
        <taxon>indigoferoid/millettioid clade</taxon>
        <taxon>Phaseoleae</taxon>
        <taxon>Canavalia</taxon>
    </lineage>
</organism>
<evidence type="ECO:0000313" key="1">
    <source>
        <dbReference type="EMBL" id="KAK7330252.1"/>
    </source>
</evidence>
<keyword evidence="2" id="KW-1185">Reference proteome</keyword>
<name>A0AAN9L6A2_CANGL</name>
<accession>A0AAN9L6A2</accession>
<dbReference type="AlphaFoldDB" id="A0AAN9L6A2"/>
<proteinExistence type="predicted"/>
<reference evidence="1 2" key="1">
    <citation type="submission" date="2024-01" db="EMBL/GenBank/DDBJ databases">
        <title>The genomes of 5 underutilized Papilionoideae crops provide insights into root nodulation and disease resistanc.</title>
        <authorList>
            <person name="Jiang F."/>
        </authorList>
    </citation>
    <scope>NUCLEOTIDE SEQUENCE [LARGE SCALE GENOMIC DNA]</scope>
    <source>
        <strain evidence="1">LVBAO_FW01</strain>
        <tissue evidence="1">Leaves</tissue>
    </source>
</reference>
<gene>
    <name evidence="1" type="ORF">VNO77_24440</name>
</gene>
<sequence length="95" mass="10642">MFIDASRCNNHHARPMHGRNTFLAHLRMYHFFGFGDPDEPNSVWGSPLRHESSKYLKRQKGASVGMSSGLHQNDYNLQALPLSLSAKDSVISNSA</sequence>
<dbReference type="Proteomes" id="UP001367508">
    <property type="component" value="Unassembled WGS sequence"/>
</dbReference>